<sequence>MSEPVEVVSSASTDVLDLQVRAVRHGFSLRAAAVLSFATMRPIYVFTSMAGVAVAAGIGSWLAIPICYALMLLVAAVFGEMASRWPLDGSAYEWTRQLIGPRTGLLVGWAYLCSYIVFMAAISYPMAAKFYSLLSVSANSQQKAVTAAALVLIATAINLAGRAYLKVVAYVAAAISLVGALVFGTILLVGHRQHPFSSLWQSPEGGAHGWSWLTGPFLIALIAVTFSAFRGTEIAAEVAEEVKDPERSVPKAMIWSLVASGAVVLYTSAALLLAIPEASTSSLGSVTDAVWTSSLVVQVNLGVGPAKVLSGLIILAFFAVLVIFQMAASRTLWTTTRDRVLPAHNFFGKLTAREGLPHRAIIAVGVVAAVLPFLTSTAAEYVLWGVAGAALLLVYLVPIIGAGFSRVRGTWHSGPWSLGGWGLPVIVVTAIALLGLITNLLWPRSVYWGPGNYAWGPIAGVAVIIITGLLISVWAFREGGIHTRHYGHVDRDLQRIRLTGASTCAVCLGELPQGSQAQWDEGAHAVVCLPCDEMADLFAGKAGATDNELTEVFMKTHLRAAEPSASTLRRIRQHAAR</sequence>
<evidence type="ECO:0000256" key="2">
    <source>
        <dbReference type="ARBA" id="ARBA00022475"/>
    </source>
</evidence>
<feature type="transmembrane region" description="Helical" evidence="6">
    <location>
        <begin position="103"/>
        <end position="124"/>
    </location>
</feature>
<keyword evidence="4 6" id="KW-1133">Transmembrane helix</keyword>
<dbReference type="InterPro" id="IPR002293">
    <property type="entry name" value="AA/rel_permease1"/>
</dbReference>
<protein>
    <submittedName>
        <fullName evidence="7">Unannotated protein</fullName>
    </submittedName>
</protein>
<dbReference type="Gene3D" id="1.20.1740.10">
    <property type="entry name" value="Amino acid/polyamine transporter I"/>
    <property type="match status" value="1"/>
</dbReference>
<organism evidence="7">
    <name type="scientific">freshwater metagenome</name>
    <dbReference type="NCBI Taxonomy" id="449393"/>
    <lineage>
        <taxon>unclassified sequences</taxon>
        <taxon>metagenomes</taxon>
        <taxon>ecological metagenomes</taxon>
    </lineage>
</organism>
<feature type="transmembrane region" description="Helical" evidence="6">
    <location>
        <begin position="308"/>
        <end position="328"/>
    </location>
</feature>
<feature type="transmembrane region" description="Helical" evidence="6">
    <location>
        <begin position="62"/>
        <end position="82"/>
    </location>
</feature>
<proteinExistence type="predicted"/>
<name>A0A6J7K6D8_9ZZZZ</name>
<feature type="transmembrane region" description="Helical" evidence="6">
    <location>
        <begin position="416"/>
        <end position="442"/>
    </location>
</feature>
<evidence type="ECO:0000256" key="5">
    <source>
        <dbReference type="ARBA" id="ARBA00023136"/>
    </source>
</evidence>
<keyword evidence="2" id="KW-1003">Cell membrane</keyword>
<feature type="transmembrane region" description="Helical" evidence="6">
    <location>
        <begin position="454"/>
        <end position="476"/>
    </location>
</feature>
<accession>A0A6J7K6D8</accession>
<dbReference type="AlphaFoldDB" id="A0A6J7K6D8"/>
<evidence type="ECO:0000256" key="1">
    <source>
        <dbReference type="ARBA" id="ARBA00004651"/>
    </source>
</evidence>
<evidence type="ECO:0000313" key="7">
    <source>
        <dbReference type="EMBL" id="CAB4950653.1"/>
    </source>
</evidence>
<evidence type="ECO:0000256" key="3">
    <source>
        <dbReference type="ARBA" id="ARBA00022692"/>
    </source>
</evidence>
<feature type="transmembrane region" description="Helical" evidence="6">
    <location>
        <begin position="210"/>
        <end position="231"/>
    </location>
</feature>
<comment type="subcellular location">
    <subcellularLocation>
        <location evidence="1">Cell membrane</location>
        <topology evidence="1">Multi-pass membrane protein</topology>
    </subcellularLocation>
</comment>
<dbReference type="PANTHER" id="PTHR42770">
    <property type="entry name" value="AMINO ACID TRANSPORTER-RELATED"/>
    <property type="match status" value="1"/>
</dbReference>
<dbReference type="InterPro" id="IPR050367">
    <property type="entry name" value="APC_superfamily"/>
</dbReference>
<reference evidence="7" key="1">
    <citation type="submission" date="2020-05" db="EMBL/GenBank/DDBJ databases">
        <authorList>
            <person name="Chiriac C."/>
            <person name="Salcher M."/>
            <person name="Ghai R."/>
            <person name="Kavagutti S V."/>
        </authorList>
    </citation>
    <scope>NUCLEOTIDE SEQUENCE</scope>
</reference>
<dbReference type="Pfam" id="PF13520">
    <property type="entry name" value="AA_permease_2"/>
    <property type="match status" value="1"/>
</dbReference>
<feature type="transmembrane region" description="Helical" evidence="6">
    <location>
        <begin position="252"/>
        <end position="275"/>
    </location>
</feature>
<evidence type="ECO:0000256" key="4">
    <source>
        <dbReference type="ARBA" id="ARBA00022989"/>
    </source>
</evidence>
<feature type="transmembrane region" description="Helical" evidence="6">
    <location>
        <begin position="381"/>
        <end position="404"/>
    </location>
</feature>
<feature type="transmembrane region" description="Helical" evidence="6">
    <location>
        <begin position="144"/>
        <end position="160"/>
    </location>
</feature>
<keyword evidence="3 6" id="KW-0812">Transmembrane</keyword>
<dbReference type="GO" id="GO:0022857">
    <property type="term" value="F:transmembrane transporter activity"/>
    <property type="evidence" value="ECO:0007669"/>
    <property type="project" value="InterPro"/>
</dbReference>
<keyword evidence="5 6" id="KW-0472">Membrane</keyword>
<feature type="transmembrane region" description="Helical" evidence="6">
    <location>
        <begin position="167"/>
        <end position="190"/>
    </location>
</feature>
<evidence type="ECO:0000256" key="6">
    <source>
        <dbReference type="SAM" id="Phobius"/>
    </source>
</evidence>
<gene>
    <name evidence="7" type="ORF">UFOPK3752_01631</name>
</gene>
<dbReference type="GO" id="GO:0005886">
    <property type="term" value="C:plasma membrane"/>
    <property type="evidence" value="ECO:0007669"/>
    <property type="project" value="UniProtKB-SubCell"/>
</dbReference>
<dbReference type="PANTHER" id="PTHR42770:SF7">
    <property type="entry name" value="MEMBRANE PROTEIN"/>
    <property type="match status" value="1"/>
</dbReference>
<feature type="transmembrane region" description="Helical" evidence="6">
    <location>
        <begin position="356"/>
        <end position="375"/>
    </location>
</feature>
<dbReference type="EMBL" id="CAFBND010000076">
    <property type="protein sequence ID" value="CAB4950653.1"/>
    <property type="molecule type" value="Genomic_DNA"/>
</dbReference>